<evidence type="ECO:0000313" key="1">
    <source>
        <dbReference type="EMBL" id="GAI55164.1"/>
    </source>
</evidence>
<dbReference type="AlphaFoldDB" id="X1RHW8"/>
<protein>
    <submittedName>
        <fullName evidence="1">Uncharacterized protein</fullName>
    </submittedName>
</protein>
<sequence>LHACFLEQAAAAPGTTGSHSYIGKQTRAI</sequence>
<reference evidence="1" key="1">
    <citation type="journal article" date="2014" name="Front. Microbiol.">
        <title>High frequency of phylogenetically diverse reductive dehalogenase-homologous genes in deep subseafloor sedimentary metagenomes.</title>
        <authorList>
            <person name="Kawai M."/>
            <person name="Futagami T."/>
            <person name="Toyoda A."/>
            <person name="Takaki Y."/>
            <person name="Nishi S."/>
            <person name="Hori S."/>
            <person name="Arai W."/>
            <person name="Tsubouchi T."/>
            <person name="Morono Y."/>
            <person name="Uchiyama I."/>
            <person name="Ito T."/>
            <person name="Fujiyama A."/>
            <person name="Inagaki F."/>
            <person name="Takami H."/>
        </authorList>
    </citation>
    <scope>NUCLEOTIDE SEQUENCE</scope>
    <source>
        <strain evidence="1">Expedition CK06-06</strain>
    </source>
</reference>
<comment type="caution">
    <text evidence="1">The sequence shown here is derived from an EMBL/GenBank/DDBJ whole genome shotgun (WGS) entry which is preliminary data.</text>
</comment>
<feature type="non-terminal residue" evidence="1">
    <location>
        <position position="1"/>
    </location>
</feature>
<proteinExistence type="predicted"/>
<accession>X1RHW8</accession>
<gene>
    <name evidence="1" type="ORF">S06H3_60172</name>
</gene>
<name>X1RHW8_9ZZZZ</name>
<dbReference type="EMBL" id="BARV01039212">
    <property type="protein sequence ID" value="GAI55164.1"/>
    <property type="molecule type" value="Genomic_DNA"/>
</dbReference>
<organism evidence="1">
    <name type="scientific">marine sediment metagenome</name>
    <dbReference type="NCBI Taxonomy" id="412755"/>
    <lineage>
        <taxon>unclassified sequences</taxon>
        <taxon>metagenomes</taxon>
        <taxon>ecological metagenomes</taxon>
    </lineage>
</organism>